<dbReference type="InterPro" id="IPR025245">
    <property type="entry name" value="DUF4197"/>
</dbReference>
<proteinExistence type="predicted"/>
<name>A0A2W2BYE6_9BACT</name>
<accession>A0A2W2BYE6</accession>
<evidence type="ECO:0000313" key="2">
    <source>
        <dbReference type="EMBL" id="PZF72893.1"/>
    </source>
</evidence>
<dbReference type="RefSeq" id="WP_110998926.1">
    <property type="nucleotide sequence ID" value="NZ_QKTW01000016.1"/>
</dbReference>
<protein>
    <submittedName>
        <fullName evidence="2">DUF4197 domain-containing protein</fullName>
    </submittedName>
</protein>
<gene>
    <name evidence="2" type="ORF">DN068_10800</name>
</gene>
<dbReference type="Pfam" id="PF13852">
    <property type="entry name" value="DUF4197"/>
    <property type="match status" value="1"/>
</dbReference>
<evidence type="ECO:0000256" key="1">
    <source>
        <dbReference type="SAM" id="SignalP"/>
    </source>
</evidence>
<feature type="signal peptide" evidence="1">
    <location>
        <begin position="1"/>
        <end position="22"/>
    </location>
</feature>
<dbReference type="EMBL" id="QKTW01000016">
    <property type="protein sequence ID" value="PZF72893.1"/>
    <property type="molecule type" value="Genomic_DNA"/>
</dbReference>
<sequence>MKKIFLNAAILASFAAVNQAKAQSFNDLLNQANQVLNSATKGSSSSSTGTTNSGGGLNLNNLSNTDVVGALRQALQIGAQNASGRLSAVNGFFGNSLIKVLMPPEAQKVENTLRQIGMGSIVDKAILSMNRAAEDAAGKAVPIFVNAISTMSIQDGMTILQGGNGAATKYLKDKTTASLTSAFQPVISSSLGKTGATAYWSNVFNVYNKLPTTMNKINPDLTSYVTERALNGLFVNIADEENKIRTNPAARVTDLLQKVFGAH</sequence>
<evidence type="ECO:0000313" key="3">
    <source>
        <dbReference type="Proteomes" id="UP000248745"/>
    </source>
</evidence>
<dbReference type="OrthoDB" id="5292580at2"/>
<keyword evidence="3" id="KW-1185">Reference proteome</keyword>
<dbReference type="Proteomes" id="UP000248745">
    <property type="component" value="Unassembled WGS sequence"/>
</dbReference>
<keyword evidence="1" id="KW-0732">Signal</keyword>
<dbReference type="AlphaFoldDB" id="A0A2W2BYE6"/>
<comment type="caution">
    <text evidence="2">The sequence shown here is derived from an EMBL/GenBank/DDBJ whole genome shotgun (WGS) entry which is preliminary data.</text>
</comment>
<organism evidence="2 3">
    <name type="scientific">Taibaiella soli</name>
    <dbReference type="NCBI Taxonomy" id="1649169"/>
    <lineage>
        <taxon>Bacteria</taxon>
        <taxon>Pseudomonadati</taxon>
        <taxon>Bacteroidota</taxon>
        <taxon>Chitinophagia</taxon>
        <taxon>Chitinophagales</taxon>
        <taxon>Chitinophagaceae</taxon>
        <taxon>Taibaiella</taxon>
    </lineage>
</organism>
<reference evidence="2 3" key="1">
    <citation type="submission" date="2018-06" db="EMBL/GenBank/DDBJ databases">
        <title>Mucibacter soli gen. nov., sp. nov., a new member of the family Chitinophagaceae producing mucin.</title>
        <authorList>
            <person name="Kim M.-K."/>
            <person name="Park S."/>
            <person name="Kim T.-S."/>
            <person name="Joung Y."/>
            <person name="Han J.-H."/>
            <person name="Kim S.B."/>
        </authorList>
    </citation>
    <scope>NUCLEOTIDE SEQUENCE [LARGE SCALE GENOMIC DNA]</scope>
    <source>
        <strain evidence="2 3">R1-15</strain>
    </source>
</reference>
<feature type="chain" id="PRO_5015956596" evidence="1">
    <location>
        <begin position="23"/>
        <end position="263"/>
    </location>
</feature>